<name>A0A833WF96_PHYIN</name>
<evidence type="ECO:0000256" key="3">
    <source>
        <dbReference type="ARBA" id="ARBA00023216"/>
    </source>
</evidence>
<dbReference type="GO" id="GO:0005544">
    <property type="term" value="F:calcium-dependent phospholipid binding"/>
    <property type="evidence" value="ECO:0007669"/>
    <property type="project" value="InterPro"/>
</dbReference>
<keyword evidence="2" id="KW-0677">Repeat</keyword>
<proteinExistence type="inferred from homology"/>
<keyword evidence="5" id="KW-1185">Reference proteome</keyword>
<evidence type="ECO:0000256" key="1">
    <source>
        <dbReference type="ARBA" id="ARBA00007831"/>
    </source>
</evidence>
<dbReference type="AlphaFoldDB" id="A0A833WF96"/>
<dbReference type="InterPro" id="IPR018502">
    <property type="entry name" value="Annexin_repeat"/>
</dbReference>
<dbReference type="InterPro" id="IPR037104">
    <property type="entry name" value="Annexin_sf"/>
</dbReference>
<sequence length="200" mass="22350">MSDPLENPDGHRYFSARHQIISVECLSRRASRSRSCSCFNPPPPAQPNFIHSSLCFQTQDGASLSEVLVRRLQKGVNQLLAPPIDAIVEKIYAVCGTDDKAFVQLIGPLSPSDRALVSLRYKALHGHTLPEDAELIFKAVEGRWGTDENRLVNVLLASPPEHLSNIIAAYQAKYRHDLVRAIQKDFSGNKRDARIFYSKV</sequence>
<dbReference type="Pfam" id="PF00191">
    <property type="entry name" value="Annexin"/>
    <property type="match status" value="1"/>
</dbReference>
<dbReference type="PROSITE" id="PS51897">
    <property type="entry name" value="ANNEXIN_2"/>
    <property type="match status" value="1"/>
</dbReference>
<evidence type="ECO:0000256" key="2">
    <source>
        <dbReference type="ARBA" id="ARBA00022737"/>
    </source>
</evidence>
<comment type="similarity">
    <text evidence="1">Belongs to the annexin family.</text>
</comment>
<keyword evidence="3" id="KW-0041">Annexin</keyword>
<evidence type="ECO:0000313" key="4">
    <source>
        <dbReference type="EMBL" id="KAF4031775.1"/>
    </source>
</evidence>
<dbReference type="GO" id="GO:0005509">
    <property type="term" value="F:calcium ion binding"/>
    <property type="evidence" value="ECO:0007669"/>
    <property type="project" value="InterPro"/>
</dbReference>
<comment type="caution">
    <text evidence="4">The sequence shown here is derived from an EMBL/GenBank/DDBJ whole genome shotgun (WGS) entry which is preliminary data.</text>
</comment>
<evidence type="ECO:0000313" key="5">
    <source>
        <dbReference type="Proteomes" id="UP000602510"/>
    </source>
</evidence>
<accession>A0A833WF96</accession>
<gene>
    <name evidence="4" type="ORF">GN244_ATG16368</name>
</gene>
<dbReference type="GO" id="GO:0005737">
    <property type="term" value="C:cytoplasm"/>
    <property type="evidence" value="ECO:0007669"/>
    <property type="project" value="TreeGrafter"/>
</dbReference>
<protein>
    <submittedName>
        <fullName evidence="4">Annexin</fullName>
    </submittedName>
</protein>
<dbReference type="PANTHER" id="PTHR10502">
    <property type="entry name" value="ANNEXIN"/>
    <property type="match status" value="1"/>
</dbReference>
<dbReference type="Gene3D" id="1.10.220.10">
    <property type="entry name" value="Annexin"/>
    <property type="match status" value="1"/>
</dbReference>
<organism evidence="4 5">
    <name type="scientific">Phytophthora infestans</name>
    <name type="common">Potato late blight agent</name>
    <name type="synonym">Botrytis infestans</name>
    <dbReference type="NCBI Taxonomy" id="4787"/>
    <lineage>
        <taxon>Eukaryota</taxon>
        <taxon>Sar</taxon>
        <taxon>Stramenopiles</taxon>
        <taxon>Oomycota</taxon>
        <taxon>Peronosporomycetes</taxon>
        <taxon>Peronosporales</taxon>
        <taxon>Peronosporaceae</taxon>
        <taxon>Phytophthora</taxon>
    </lineage>
</organism>
<dbReference type="GO" id="GO:0001786">
    <property type="term" value="F:phosphatidylserine binding"/>
    <property type="evidence" value="ECO:0007669"/>
    <property type="project" value="TreeGrafter"/>
</dbReference>
<dbReference type="PANTHER" id="PTHR10502:SF102">
    <property type="entry name" value="ANNEXIN B11"/>
    <property type="match status" value="1"/>
</dbReference>
<dbReference type="EMBL" id="WSZM01000538">
    <property type="protein sequence ID" value="KAF4031775.1"/>
    <property type="molecule type" value="Genomic_DNA"/>
</dbReference>
<dbReference type="SMART" id="SM00335">
    <property type="entry name" value="ANX"/>
    <property type="match status" value="1"/>
</dbReference>
<reference evidence="4" key="1">
    <citation type="submission" date="2020-04" db="EMBL/GenBank/DDBJ databases">
        <title>Hybrid Assembly of Korean Phytophthora infestans isolates.</title>
        <authorList>
            <person name="Prokchorchik M."/>
            <person name="Lee Y."/>
            <person name="Seo J."/>
            <person name="Cho J.-H."/>
            <person name="Park Y.-E."/>
            <person name="Jang D.-C."/>
            <person name="Im J.-S."/>
            <person name="Choi J.-G."/>
            <person name="Park H.-J."/>
            <person name="Lee G.-B."/>
            <person name="Lee Y.-G."/>
            <person name="Hong S.-Y."/>
            <person name="Cho K."/>
            <person name="Sohn K.H."/>
        </authorList>
    </citation>
    <scope>NUCLEOTIDE SEQUENCE</scope>
    <source>
        <strain evidence="4">KR_1_A1</strain>
    </source>
</reference>
<dbReference type="SUPFAM" id="SSF47874">
    <property type="entry name" value="Annexin"/>
    <property type="match status" value="1"/>
</dbReference>
<dbReference type="GO" id="GO:0005886">
    <property type="term" value="C:plasma membrane"/>
    <property type="evidence" value="ECO:0007669"/>
    <property type="project" value="TreeGrafter"/>
</dbReference>
<dbReference type="Proteomes" id="UP000602510">
    <property type="component" value="Unassembled WGS sequence"/>
</dbReference>